<keyword evidence="3" id="KW-1185">Reference proteome</keyword>
<comment type="caution">
    <text evidence="2">The sequence shown here is derived from an EMBL/GenBank/DDBJ whole genome shotgun (WGS) entry which is preliminary data.</text>
</comment>
<dbReference type="InterPro" id="IPR007345">
    <property type="entry name" value="Polysacch_pyruvyl_Trfase"/>
</dbReference>
<dbReference type="EMBL" id="JAVQLW010000001">
    <property type="protein sequence ID" value="MDS9468139.1"/>
    <property type="molecule type" value="Genomic_DNA"/>
</dbReference>
<dbReference type="Pfam" id="PF04230">
    <property type="entry name" value="PS_pyruv_trans"/>
    <property type="match status" value="1"/>
</dbReference>
<dbReference type="Proteomes" id="UP001269144">
    <property type="component" value="Unassembled WGS sequence"/>
</dbReference>
<organism evidence="2 3">
    <name type="scientific">Paracoccus aurantius</name>
    <dbReference type="NCBI Taxonomy" id="3073814"/>
    <lineage>
        <taxon>Bacteria</taxon>
        <taxon>Pseudomonadati</taxon>
        <taxon>Pseudomonadota</taxon>
        <taxon>Alphaproteobacteria</taxon>
        <taxon>Rhodobacterales</taxon>
        <taxon>Paracoccaceae</taxon>
        <taxon>Paracoccus</taxon>
    </lineage>
</organism>
<name>A0ABU2HV40_9RHOB</name>
<gene>
    <name evidence="2" type="ORF">RGQ15_11235</name>
</gene>
<reference evidence="3" key="1">
    <citation type="submission" date="2023-07" db="EMBL/GenBank/DDBJ databases">
        <title>Paracoccus sp. MBLB3053 whole genome sequence.</title>
        <authorList>
            <person name="Hwang C.Y."/>
            <person name="Cho E.-S."/>
            <person name="Seo M.-J."/>
        </authorList>
    </citation>
    <scope>NUCLEOTIDE SEQUENCE [LARGE SCALE GENOMIC DNA]</scope>
    <source>
        <strain evidence="3">MBLB3053</strain>
    </source>
</reference>
<keyword evidence="2" id="KW-0328">Glycosyltransferase</keyword>
<keyword evidence="2" id="KW-0808">Transferase</keyword>
<feature type="domain" description="Polysaccharide pyruvyl transferase" evidence="1">
    <location>
        <begin position="35"/>
        <end position="323"/>
    </location>
</feature>
<evidence type="ECO:0000313" key="3">
    <source>
        <dbReference type="Proteomes" id="UP001269144"/>
    </source>
</evidence>
<protein>
    <submittedName>
        <fullName evidence="2">Polysaccharide pyruvyl transferase family protein</fullName>
        <ecNumber evidence="2">2.4.-.-</ecNumber>
    </submittedName>
</protein>
<accession>A0ABU2HV40</accession>
<proteinExistence type="predicted"/>
<evidence type="ECO:0000259" key="1">
    <source>
        <dbReference type="Pfam" id="PF04230"/>
    </source>
</evidence>
<dbReference type="GO" id="GO:0016757">
    <property type="term" value="F:glycosyltransferase activity"/>
    <property type="evidence" value="ECO:0007669"/>
    <property type="project" value="UniProtKB-KW"/>
</dbReference>
<evidence type="ECO:0000313" key="2">
    <source>
        <dbReference type="EMBL" id="MDS9468139.1"/>
    </source>
</evidence>
<dbReference type="RefSeq" id="WP_311160309.1">
    <property type="nucleotide sequence ID" value="NZ_JAVQLW010000001.1"/>
</dbReference>
<dbReference type="EC" id="2.4.-.-" evidence="2"/>
<sequence length="396" mass="44435">MSLNSLAFSEVPPRETGRVGFVGISSRGREGSRENTGNYLHGFAARQILGDYQNLSVDRLLNHPVDELREKLSHVAFVAATTIKVNDQAQTFADGHTRLATAIEKLGLPVIVFGLGAQARLGQAVATAEVSEETRRLLAVLSHHSSKIAVRGEFTADLCRHLGIDNVEVIGCQSCFLSCRPDFRMPELEEHPDPRRMIINITRHSQELPLLRWAMANGATMIGQSSHFEYALARTEEVATFSALPDHVRSLATKGLQNVFNSGSLDFGEFHTWVKQGFSQFYSMPPWFDKLATGFHASIGTRFHGNMTAMQAGLPSLWVVHDSRTREFCDHLGLPNVPLELIQKEFSMGELFERFYETRTFRRKYPSNYRRFYDYLQGQSVPHRLAPPLPSSTALD</sequence>